<gene>
    <name evidence="1" type="ORF">LCGC14_1199410</name>
</gene>
<dbReference type="EMBL" id="LAZR01006154">
    <property type="protein sequence ID" value="KKM94333.1"/>
    <property type="molecule type" value="Genomic_DNA"/>
</dbReference>
<dbReference type="AlphaFoldDB" id="A0A0F9LM03"/>
<proteinExistence type="predicted"/>
<comment type="caution">
    <text evidence="1">The sequence shown here is derived from an EMBL/GenBank/DDBJ whole genome shotgun (WGS) entry which is preliminary data.</text>
</comment>
<reference evidence="1" key="1">
    <citation type="journal article" date="2015" name="Nature">
        <title>Complex archaea that bridge the gap between prokaryotes and eukaryotes.</title>
        <authorList>
            <person name="Spang A."/>
            <person name="Saw J.H."/>
            <person name="Jorgensen S.L."/>
            <person name="Zaremba-Niedzwiedzka K."/>
            <person name="Martijn J."/>
            <person name="Lind A.E."/>
            <person name="van Eijk R."/>
            <person name="Schleper C."/>
            <person name="Guy L."/>
            <person name="Ettema T.J."/>
        </authorList>
    </citation>
    <scope>NUCLEOTIDE SEQUENCE</scope>
</reference>
<sequence>MGDVLYVDLEVLATVDKDDFLIRVSKKDLNGLVSFDEDLVLRHWNGTRPVILVAYGSNSIRTESDATKDNNLSELPDLAGMTGIITK</sequence>
<accession>A0A0F9LM03</accession>
<name>A0A0F9LM03_9ZZZZ</name>
<protein>
    <submittedName>
        <fullName evidence="1">Uncharacterized protein</fullName>
    </submittedName>
</protein>
<organism evidence="1">
    <name type="scientific">marine sediment metagenome</name>
    <dbReference type="NCBI Taxonomy" id="412755"/>
    <lineage>
        <taxon>unclassified sequences</taxon>
        <taxon>metagenomes</taxon>
        <taxon>ecological metagenomes</taxon>
    </lineage>
</organism>
<evidence type="ECO:0000313" key="1">
    <source>
        <dbReference type="EMBL" id="KKM94333.1"/>
    </source>
</evidence>